<accession>A0A4R3USJ3</accession>
<name>A0A4R3USJ3_9BURK</name>
<feature type="compositionally biased region" description="Low complexity" evidence="2">
    <location>
        <begin position="466"/>
        <end position="476"/>
    </location>
</feature>
<evidence type="ECO:0000256" key="1">
    <source>
        <dbReference type="ARBA" id="ARBA00022737"/>
    </source>
</evidence>
<feature type="compositionally biased region" description="Basic and acidic residues" evidence="2">
    <location>
        <begin position="454"/>
        <end position="464"/>
    </location>
</feature>
<evidence type="ECO:0000256" key="2">
    <source>
        <dbReference type="SAM" id="MobiDB-lite"/>
    </source>
</evidence>
<dbReference type="InterPro" id="IPR018683">
    <property type="entry name" value="DUF2169"/>
</dbReference>
<dbReference type="EMBL" id="SMBX01000013">
    <property type="protein sequence ID" value="TCU93004.1"/>
    <property type="molecule type" value="Genomic_DNA"/>
</dbReference>
<dbReference type="PANTHER" id="PTHR47485">
    <property type="entry name" value="THYLAKOID LUMENAL 17.4 KDA PROTEIN, CHLOROPLASTIC"/>
    <property type="match status" value="1"/>
</dbReference>
<keyword evidence="5" id="KW-1185">Reference proteome</keyword>
<evidence type="ECO:0000313" key="5">
    <source>
        <dbReference type="Proteomes" id="UP000294692"/>
    </source>
</evidence>
<reference evidence="4 5" key="1">
    <citation type="submission" date="2019-03" db="EMBL/GenBank/DDBJ databases">
        <title>Genomic Encyclopedia of Type Strains, Phase IV (KMG-IV): sequencing the most valuable type-strain genomes for metagenomic binning, comparative biology and taxonomic classification.</title>
        <authorList>
            <person name="Goeker M."/>
        </authorList>
    </citation>
    <scope>NUCLEOTIDE SEQUENCE [LARGE SCALE GENOMIC DNA]</scope>
    <source>
        <strain evidence="4 5">DSM 100048</strain>
    </source>
</reference>
<dbReference type="SUPFAM" id="SSF141571">
    <property type="entry name" value="Pentapeptide repeat-like"/>
    <property type="match status" value="2"/>
</dbReference>
<feature type="region of interest" description="Disordered" evidence="2">
    <location>
        <begin position="454"/>
        <end position="487"/>
    </location>
</feature>
<dbReference type="AlphaFoldDB" id="A0A4R3USJ3"/>
<dbReference type="Proteomes" id="UP000294692">
    <property type="component" value="Unassembled WGS sequence"/>
</dbReference>
<dbReference type="Gene3D" id="2.160.20.80">
    <property type="entry name" value="E3 ubiquitin-protein ligase SopA"/>
    <property type="match status" value="2"/>
</dbReference>
<evidence type="ECO:0000259" key="3">
    <source>
        <dbReference type="Pfam" id="PF09937"/>
    </source>
</evidence>
<evidence type="ECO:0000313" key="4">
    <source>
        <dbReference type="EMBL" id="TCU93004.1"/>
    </source>
</evidence>
<keyword evidence="1" id="KW-0677">Repeat</keyword>
<dbReference type="Pfam" id="PF00805">
    <property type="entry name" value="Pentapeptide"/>
    <property type="match status" value="5"/>
</dbReference>
<dbReference type="InterPro" id="IPR001646">
    <property type="entry name" value="5peptide_repeat"/>
</dbReference>
<proteinExistence type="predicted"/>
<organism evidence="4 5">
    <name type="scientific">Paracandidimonas soli</name>
    <dbReference type="NCBI Taxonomy" id="1917182"/>
    <lineage>
        <taxon>Bacteria</taxon>
        <taxon>Pseudomonadati</taxon>
        <taxon>Pseudomonadota</taxon>
        <taxon>Betaproteobacteria</taxon>
        <taxon>Burkholderiales</taxon>
        <taxon>Alcaligenaceae</taxon>
        <taxon>Paracandidimonas</taxon>
    </lineage>
</organism>
<dbReference type="Pfam" id="PF09937">
    <property type="entry name" value="DUF2169"/>
    <property type="match status" value="1"/>
</dbReference>
<gene>
    <name evidence="4" type="ORF">EV686_11325</name>
</gene>
<dbReference type="RefSeq" id="WP_132478197.1">
    <property type="nucleotide sequence ID" value="NZ_JBHRVM010000001.1"/>
</dbReference>
<comment type="caution">
    <text evidence="4">The sequence shown here is derived from an EMBL/GenBank/DDBJ whole genome shotgun (WGS) entry which is preliminary data.</text>
</comment>
<sequence>MRIIKPMRLGLLTRPYLHMRRHQVGVAVMAFATMDDAPALLMDAGLWKLAGDVLDEDETVDLGIPKPCAEFLVSGKAFPHDPATPGRCAVRARVGDLDKALIVTGKRYWSDGRPSDPEPVAGTPLDWHHTYGGQGYEENPVGMGLARGDDGRHPLPNVEPLEDRIERPGQEGTPVSFGPVSPIRPRRFSRVGGFDPAWLEDGFPGLPDTLDPHFFNTASPDQWFDGESELPQGLDYDLWNWHPERPCLSGTLPPWRARCFIVRKTAGGEVSPQTLEEIDMRCTTVWFFPDKERMLLVYHGAVPVETDDGSDLALIMPALESPDESDRGLEHYAKVLRQRLPRETGALYAIRDRDLAPPASLRSIPGLDEEGSVLSRPSVVNQKQRAEDMRQEMLEKIRQAGHNAEDYGLDWSTPEIGFSLDDLPEMVRMARRESRLGKARLLREKRQARETVEKAFAKDQDGQRKAQGLLDGLAAPPGGPPKTDQPGVAALLGMARQAQAERGGSLLSQEVLDLMEGAQRQARDVYRLTAHRQGPAEQAPGGRSVRMRRRVLALMQGSRNLSGLDLTGIDLSSLDLSGAQCRGTWLEGSDLSGTSLAGADLGEAVLTRAILSETDLRGASLRKANLGGMLAARSRFDNAAFAETVLDQAVFAECAFDAAVFEDCQLAGTDFSDCSFDGARLCNAMFWQETRLVRTRFRQAAMEKVTFLDCALEAVDYGQASMTSCVWMQGAAWAPSTFVGARLTTCCAVAADFSGSDFSQAVLKECCLRETPLDRARFDGARLDTCDLSGASLRDSSFVLADAGNSLFMEADLTGAEFRDADLIDALMQKSDLRFADLSGANLFRADISQSLRDDSTCAAGAYVKLVKTLPAAPAGGRAA</sequence>
<dbReference type="PANTHER" id="PTHR47485:SF1">
    <property type="entry name" value="THYLAKOID LUMENAL 17.4 KDA PROTEIN, CHLOROPLASTIC"/>
    <property type="match status" value="1"/>
</dbReference>
<dbReference type="OrthoDB" id="237820at2"/>
<feature type="domain" description="DUF2169" evidence="3">
    <location>
        <begin position="21"/>
        <end position="299"/>
    </location>
</feature>
<protein>
    <submittedName>
        <fullName evidence="4">Uncharacterized protein YjbI with pentapeptide repeats</fullName>
    </submittedName>
</protein>